<dbReference type="InterPro" id="IPR002492">
    <property type="entry name" value="Transposase_Tc1-like"/>
</dbReference>
<proteinExistence type="predicted"/>
<reference evidence="2" key="1">
    <citation type="journal article" date="2021" name="Sci. Adv.">
        <title>The American lobster genome reveals insights on longevity, neural, and immune adaptations.</title>
        <authorList>
            <person name="Polinski J.M."/>
            <person name="Zimin A.V."/>
            <person name="Clark K.F."/>
            <person name="Kohn A.B."/>
            <person name="Sadowski N."/>
            <person name="Timp W."/>
            <person name="Ptitsyn A."/>
            <person name="Khanna P."/>
            <person name="Romanova D.Y."/>
            <person name="Williams P."/>
            <person name="Greenwood S.J."/>
            <person name="Moroz L.L."/>
            <person name="Walt D.R."/>
            <person name="Bodnar A.G."/>
        </authorList>
    </citation>
    <scope>NUCLEOTIDE SEQUENCE</scope>
    <source>
        <strain evidence="2">GMGI-L3</strain>
    </source>
</reference>
<comment type="caution">
    <text evidence="2">The sequence shown here is derived from an EMBL/GenBank/DDBJ whole genome shotgun (WGS) entry which is preliminary data.</text>
</comment>
<gene>
    <name evidence="2" type="ORF">Hamer_G010085</name>
</gene>
<evidence type="ECO:0000313" key="3">
    <source>
        <dbReference type="Proteomes" id="UP000747542"/>
    </source>
</evidence>
<dbReference type="GO" id="GO:0015074">
    <property type="term" value="P:DNA integration"/>
    <property type="evidence" value="ECO:0007669"/>
    <property type="project" value="InterPro"/>
</dbReference>
<keyword evidence="3" id="KW-1185">Reference proteome</keyword>
<organism evidence="2 3">
    <name type="scientific">Homarus americanus</name>
    <name type="common">American lobster</name>
    <dbReference type="NCBI Taxonomy" id="6706"/>
    <lineage>
        <taxon>Eukaryota</taxon>
        <taxon>Metazoa</taxon>
        <taxon>Ecdysozoa</taxon>
        <taxon>Arthropoda</taxon>
        <taxon>Crustacea</taxon>
        <taxon>Multicrustacea</taxon>
        <taxon>Malacostraca</taxon>
        <taxon>Eumalacostraca</taxon>
        <taxon>Eucarida</taxon>
        <taxon>Decapoda</taxon>
        <taxon>Pleocyemata</taxon>
        <taxon>Astacidea</taxon>
        <taxon>Nephropoidea</taxon>
        <taxon>Nephropidae</taxon>
        <taxon>Homarus</taxon>
    </lineage>
</organism>
<dbReference type="Proteomes" id="UP000747542">
    <property type="component" value="Unassembled WGS sequence"/>
</dbReference>
<dbReference type="InterPro" id="IPR036397">
    <property type="entry name" value="RNaseH_sf"/>
</dbReference>
<protein>
    <submittedName>
        <fullName evidence="2">Putative Transposase-containing protein 12</fullName>
    </submittedName>
</protein>
<dbReference type="GO" id="GO:0003677">
    <property type="term" value="F:DNA binding"/>
    <property type="evidence" value="ECO:0007669"/>
    <property type="project" value="InterPro"/>
</dbReference>
<name>A0A8J5JMK1_HOMAM</name>
<sequence length="106" mass="12307">MDEDAAIIVAIRNNPFSNYVAIREALRLDVCAQTVRSHLDEAGIQHRVPAIKEWLTEQHRTGRLQFAQQYVGEDLEFSSRVVFTHEKTFASPNHGKIHLWRPNRTR</sequence>
<dbReference type="Pfam" id="PF01498">
    <property type="entry name" value="HTH_Tnp_Tc3_2"/>
    <property type="match status" value="1"/>
</dbReference>
<accession>A0A8J5JMK1</accession>
<dbReference type="Gene3D" id="3.30.420.10">
    <property type="entry name" value="Ribonuclease H-like superfamily/Ribonuclease H"/>
    <property type="match status" value="1"/>
</dbReference>
<evidence type="ECO:0000313" key="2">
    <source>
        <dbReference type="EMBL" id="KAG7157228.1"/>
    </source>
</evidence>
<evidence type="ECO:0000259" key="1">
    <source>
        <dbReference type="Pfam" id="PF01498"/>
    </source>
</evidence>
<dbReference type="EMBL" id="JAHLQT010037907">
    <property type="protein sequence ID" value="KAG7157228.1"/>
    <property type="molecule type" value="Genomic_DNA"/>
</dbReference>
<dbReference type="AlphaFoldDB" id="A0A8J5JMK1"/>
<dbReference type="GO" id="GO:0006313">
    <property type="term" value="P:DNA transposition"/>
    <property type="evidence" value="ECO:0007669"/>
    <property type="project" value="InterPro"/>
</dbReference>
<feature type="domain" description="Transposase Tc1-like" evidence="1">
    <location>
        <begin position="5"/>
        <end position="71"/>
    </location>
</feature>